<name>A0A0U3BI16_CITFR</name>
<organism evidence="1">
    <name type="scientific">Citrobacter freundii</name>
    <dbReference type="NCBI Taxonomy" id="546"/>
    <lineage>
        <taxon>Bacteria</taxon>
        <taxon>Pseudomonadati</taxon>
        <taxon>Pseudomonadota</taxon>
        <taxon>Gammaproteobacteria</taxon>
        <taxon>Enterobacterales</taxon>
        <taxon>Enterobacteriaceae</taxon>
        <taxon>Citrobacter</taxon>
        <taxon>Citrobacter freundii complex</taxon>
    </lineage>
</organism>
<accession>A0A0U3BI16</accession>
<evidence type="ECO:0000313" key="1">
    <source>
        <dbReference type="EMBL" id="ALT06309.1"/>
    </source>
</evidence>
<keyword evidence="1" id="KW-0614">Plasmid</keyword>
<geneLocation type="plasmid" evidence="1">
    <name>pKPC2_CF65</name>
</geneLocation>
<proteinExistence type="predicted"/>
<sequence>MIRSSQNREGFIRNPWSKENDGIHIDTFFKRIGQDAGKRCGCHYEIYERFCLDNLLDALYKLDTLNKSDAEYVRKEAVRHGYDLTLEGQQQTENAYNETMNEIRRQQE</sequence>
<dbReference type="GeneID" id="93757153"/>
<reference evidence="1" key="1">
    <citation type="submission" date="2015-11" db="EMBL/GenBank/DDBJ databases">
        <authorList>
            <person name="Zong Z."/>
            <person name="Wu W."/>
            <person name="Feng Y."/>
        </authorList>
    </citation>
    <scope>NUCLEOTIDE SEQUENCE</scope>
    <source>
        <strain evidence="1">WCHCF65</strain>
        <plasmid evidence="1">pKPC2_CF65</plasmid>
    </source>
</reference>
<dbReference type="EMBL" id="KU176944">
    <property type="protein sequence ID" value="ALT06309.1"/>
    <property type="molecule type" value="Genomic_DNA"/>
</dbReference>
<protein>
    <submittedName>
        <fullName evidence="1">Uncharacterized protein</fullName>
    </submittedName>
</protein>
<dbReference type="RefSeq" id="WP_053389841.1">
    <property type="nucleotide sequence ID" value="NZ_KU176944.1"/>
</dbReference>
<gene>
    <name evidence="1" type="ORF">pKPC2_CF65_00006</name>
</gene>
<dbReference type="AlphaFoldDB" id="A0A0U3BI16"/>